<dbReference type="RefSeq" id="XP_067081515.1">
    <property type="nucleotide sequence ID" value="XM_067225414.1"/>
</dbReference>
<proteinExistence type="predicted"/>
<sequence>MSLKDCGVMSQWEGEWPWLRHSVSSVRKYVWAAAAYLGPALNVSGHVATAKLYAEQADRFVAVPVSAVGETVRTKQWVIPSLGIGAASAFITAKSASWGTYRAMRNGGVTAVALTVLLFPREIISWADASLPFRVQHPKADIEDD</sequence>
<protein>
    <submittedName>
        <fullName evidence="1">Uncharacterized protein</fullName>
    </submittedName>
</protein>
<gene>
    <name evidence="1" type="ORF">TEOVI_000232300</name>
</gene>
<accession>A0A1G4IF30</accession>
<evidence type="ECO:0000313" key="2">
    <source>
        <dbReference type="Proteomes" id="UP000195570"/>
    </source>
</evidence>
<dbReference type="AlphaFoldDB" id="A0A1G4IF30"/>
<dbReference type="GeneID" id="92376263"/>
<organism evidence="1 2">
    <name type="scientific">Trypanosoma equiperdum</name>
    <dbReference type="NCBI Taxonomy" id="5694"/>
    <lineage>
        <taxon>Eukaryota</taxon>
        <taxon>Discoba</taxon>
        <taxon>Euglenozoa</taxon>
        <taxon>Kinetoplastea</taxon>
        <taxon>Metakinetoplastina</taxon>
        <taxon>Trypanosomatida</taxon>
        <taxon>Trypanosomatidae</taxon>
        <taxon>Trypanosoma</taxon>
    </lineage>
</organism>
<reference evidence="1" key="1">
    <citation type="submission" date="2016-09" db="EMBL/GenBank/DDBJ databases">
        <authorList>
            <person name="Hebert L."/>
            <person name="Moumen B."/>
        </authorList>
    </citation>
    <scope>NUCLEOTIDE SEQUENCE [LARGE SCALE GENOMIC DNA]</scope>
    <source>
        <strain evidence="1">OVI</strain>
    </source>
</reference>
<dbReference type="VEuPathDB" id="TriTrypDB:TEOVI_000232300"/>
<name>A0A1G4IF30_TRYEQ</name>
<dbReference type="Proteomes" id="UP000195570">
    <property type="component" value="Unassembled WGS sequence"/>
</dbReference>
<keyword evidence="2" id="KW-1185">Reference proteome</keyword>
<evidence type="ECO:0000313" key="1">
    <source>
        <dbReference type="EMBL" id="SCU70749.1"/>
    </source>
</evidence>
<dbReference type="EMBL" id="CZPT02001525">
    <property type="protein sequence ID" value="SCU70749.1"/>
    <property type="molecule type" value="Genomic_DNA"/>
</dbReference>
<comment type="caution">
    <text evidence="1">The sequence shown here is derived from an EMBL/GenBank/DDBJ whole genome shotgun (WGS) entry which is preliminary data.</text>
</comment>